<keyword evidence="7" id="KW-1185">Reference proteome</keyword>
<evidence type="ECO:0000256" key="4">
    <source>
        <dbReference type="SAM" id="Phobius"/>
    </source>
</evidence>
<evidence type="ECO:0000259" key="5">
    <source>
        <dbReference type="Pfam" id="PF13407"/>
    </source>
</evidence>
<name>A0A926IEF9_9FIRM</name>
<reference evidence="6" key="1">
    <citation type="submission" date="2020-08" db="EMBL/GenBank/DDBJ databases">
        <title>Genome public.</title>
        <authorList>
            <person name="Liu C."/>
            <person name="Sun Q."/>
        </authorList>
    </citation>
    <scope>NUCLEOTIDE SEQUENCE</scope>
    <source>
        <strain evidence="6">NSJ-12</strain>
    </source>
</reference>
<comment type="caution">
    <text evidence="6">The sequence shown here is derived from an EMBL/GenBank/DDBJ whole genome shotgun (WGS) entry which is preliminary data.</text>
</comment>
<evidence type="ECO:0000313" key="6">
    <source>
        <dbReference type="EMBL" id="MBC8579531.1"/>
    </source>
</evidence>
<feature type="domain" description="Periplasmic binding protein" evidence="5">
    <location>
        <begin position="38"/>
        <end position="293"/>
    </location>
</feature>
<evidence type="ECO:0000256" key="3">
    <source>
        <dbReference type="ARBA" id="ARBA00022729"/>
    </source>
</evidence>
<dbReference type="GO" id="GO:0030313">
    <property type="term" value="C:cell envelope"/>
    <property type="evidence" value="ECO:0007669"/>
    <property type="project" value="UniProtKB-SubCell"/>
</dbReference>
<comment type="subcellular location">
    <subcellularLocation>
        <location evidence="1">Cell envelope</location>
    </subcellularLocation>
</comment>
<dbReference type="PANTHER" id="PTHR46847:SF1">
    <property type="entry name" value="D-ALLOSE-BINDING PERIPLASMIC PROTEIN-RELATED"/>
    <property type="match status" value="1"/>
</dbReference>
<evidence type="ECO:0000256" key="2">
    <source>
        <dbReference type="ARBA" id="ARBA00007639"/>
    </source>
</evidence>
<feature type="transmembrane region" description="Helical" evidence="4">
    <location>
        <begin position="7"/>
        <end position="28"/>
    </location>
</feature>
<evidence type="ECO:0000256" key="1">
    <source>
        <dbReference type="ARBA" id="ARBA00004196"/>
    </source>
</evidence>
<keyword evidence="4" id="KW-0812">Transmembrane</keyword>
<dbReference type="InterPro" id="IPR025997">
    <property type="entry name" value="SBP_2_dom"/>
</dbReference>
<sequence>MKKIEQIIKWFIVGVSIGILIFIGYSSYQSSKKPNKIVLVSKSIQSEYVFWETIRMGAQLAAKEEEIPFEYVGPLEEKDVDKQVEIMNSKIEEGADIILLAAADKERLALSVENAKKKGITLVSVDSSVVGQTEIVATDNVAAAQELTHYLLESINNKGEVIMLNFVQGASTANEREQGYDLVMAGQAKVKQLPTVYTEGTTESAYKKAKEIIKQYPNLKGIVGANQYMTEGICLAIEELGLSKKIKVVGFDSSNVIIEALEKGIIEAILVQKPFNMGYLGVKVAVDLFDGKKVEQDTDTGYKLITADTLYDTENQKLLYPIIR</sequence>
<organism evidence="6 7">
    <name type="scientific">Zhenhengia yiwuensis</name>
    <dbReference type="NCBI Taxonomy" id="2763666"/>
    <lineage>
        <taxon>Bacteria</taxon>
        <taxon>Bacillati</taxon>
        <taxon>Bacillota</taxon>
        <taxon>Clostridia</taxon>
        <taxon>Lachnospirales</taxon>
        <taxon>Lachnospiraceae</taxon>
        <taxon>Zhenhengia</taxon>
    </lineage>
</organism>
<dbReference type="Gene3D" id="3.40.50.2300">
    <property type="match status" value="2"/>
</dbReference>
<keyword evidence="3" id="KW-0732">Signal</keyword>
<protein>
    <submittedName>
        <fullName evidence="6">Substrate-binding domain-containing protein</fullName>
    </submittedName>
</protein>
<dbReference type="EMBL" id="JACRSY010000011">
    <property type="protein sequence ID" value="MBC8579531.1"/>
    <property type="molecule type" value="Genomic_DNA"/>
</dbReference>
<dbReference type="SUPFAM" id="SSF53822">
    <property type="entry name" value="Periplasmic binding protein-like I"/>
    <property type="match status" value="1"/>
</dbReference>
<gene>
    <name evidence="6" type="ORF">H8718_08310</name>
</gene>
<dbReference type="GO" id="GO:0030246">
    <property type="term" value="F:carbohydrate binding"/>
    <property type="evidence" value="ECO:0007669"/>
    <property type="project" value="UniProtKB-ARBA"/>
</dbReference>
<keyword evidence="4" id="KW-1133">Transmembrane helix</keyword>
<dbReference type="InterPro" id="IPR028082">
    <property type="entry name" value="Peripla_BP_I"/>
</dbReference>
<keyword evidence="4" id="KW-0472">Membrane</keyword>
<comment type="similarity">
    <text evidence="2">Belongs to the bacterial solute-binding protein 2 family.</text>
</comment>
<dbReference type="RefSeq" id="WP_177671569.1">
    <property type="nucleotide sequence ID" value="NZ_JACRSY010000011.1"/>
</dbReference>
<evidence type="ECO:0000313" key="7">
    <source>
        <dbReference type="Proteomes" id="UP000655830"/>
    </source>
</evidence>
<proteinExistence type="inferred from homology"/>
<accession>A0A926IEF9</accession>
<dbReference type="PANTHER" id="PTHR46847">
    <property type="entry name" value="D-ALLOSE-BINDING PERIPLASMIC PROTEIN-RELATED"/>
    <property type="match status" value="1"/>
</dbReference>
<dbReference type="Pfam" id="PF13407">
    <property type="entry name" value="Peripla_BP_4"/>
    <property type="match status" value="1"/>
</dbReference>
<dbReference type="Proteomes" id="UP000655830">
    <property type="component" value="Unassembled WGS sequence"/>
</dbReference>
<dbReference type="AlphaFoldDB" id="A0A926IEF9"/>